<dbReference type="eggNOG" id="KOG0382">
    <property type="taxonomic scope" value="Eukaryota"/>
</dbReference>
<dbReference type="CTD" id="20212320"/>
<dbReference type="OrthoDB" id="429145at2759"/>
<dbReference type="AlphaFoldDB" id="T1FU24"/>
<reference evidence="20" key="1">
    <citation type="submission" date="2012-12" db="EMBL/GenBank/DDBJ databases">
        <authorList>
            <person name="Hellsten U."/>
            <person name="Grimwood J."/>
            <person name="Chapman J.A."/>
            <person name="Shapiro H."/>
            <person name="Aerts A."/>
            <person name="Otillar R.P."/>
            <person name="Terry A.Y."/>
            <person name="Boore J.L."/>
            <person name="Simakov O."/>
            <person name="Marletaz F."/>
            <person name="Cho S.-J."/>
            <person name="Edsinger-Gonzales E."/>
            <person name="Havlak P."/>
            <person name="Kuo D.-H."/>
            <person name="Larsson T."/>
            <person name="Lv J."/>
            <person name="Arendt D."/>
            <person name="Savage R."/>
            <person name="Osoegawa K."/>
            <person name="de Jong P."/>
            <person name="Lindberg D.R."/>
            <person name="Seaver E.C."/>
            <person name="Weisblat D.A."/>
            <person name="Putnam N.H."/>
            <person name="Grigoriev I.V."/>
            <person name="Rokhsar D.S."/>
        </authorList>
    </citation>
    <scope>NUCLEOTIDE SEQUENCE</scope>
</reference>
<dbReference type="InterPro" id="IPR023561">
    <property type="entry name" value="Carbonic_anhydrase_a-class"/>
</dbReference>
<dbReference type="GO" id="GO:0018820">
    <property type="term" value="F:cyanamide hydratase activity"/>
    <property type="evidence" value="ECO:0007669"/>
    <property type="project" value="UniProtKB-EC"/>
</dbReference>
<dbReference type="PROSITE" id="PS51144">
    <property type="entry name" value="ALPHA_CA_2"/>
    <property type="match status" value="1"/>
</dbReference>
<comment type="cofactor">
    <cofactor evidence="1">
        <name>Zn(2+)</name>
        <dbReference type="ChEBI" id="CHEBI:29105"/>
    </cofactor>
</comment>
<keyword evidence="9" id="KW-0456">Lyase</keyword>
<dbReference type="InterPro" id="IPR001148">
    <property type="entry name" value="CA_dom"/>
</dbReference>
<gene>
    <name evidence="19" type="primary">20212320</name>
    <name evidence="18" type="ORF">HELRODRAFT_192545</name>
</gene>
<dbReference type="Pfam" id="PF00194">
    <property type="entry name" value="Carb_anhydrase"/>
    <property type="match status" value="1"/>
</dbReference>
<reference evidence="19" key="3">
    <citation type="submission" date="2015-06" db="UniProtKB">
        <authorList>
            <consortium name="EnsemblMetazoa"/>
        </authorList>
    </citation>
    <scope>IDENTIFICATION</scope>
</reference>
<dbReference type="EC" id="4.2.1.1" evidence="4"/>
<organism evidence="19 20">
    <name type="scientific">Helobdella robusta</name>
    <name type="common">Californian leech</name>
    <dbReference type="NCBI Taxonomy" id="6412"/>
    <lineage>
        <taxon>Eukaryota</taxon>
        <taxon>Metazoa</taxon>
        <taxon>Spiralia</taxon>
        <taxon>Lophotrochozoa</taxon>
        <taxon>Annelida</taxon>
        <taxon>Clitellata</taxon>
        <taxon>Hirudinea</taxon>
        <taxon>Rhynchobdellida</taxon>
        <taxon>Glossiphoniidae</taxon>
        <taxon>Helobdella</taxon>
    </lineage>
</organism>
<dbReference type="EnsemblMetazoa" id="HelroT192545">
    <property type="protein sequence ID" value="HelroP192545"/>
    <property type="gene ID" value="HelroG192545"/>
</dbReference>
<comment type="function">
    <text evidence="15">Catalyzes the reversible hydration of carbon dioxide. Can hydrate cyanamide to urea.</text>
</comment>
<evidence type="ECO:0000256" key="8">
    <source>
        <dbReference type="ARBA" id="ARBA00022833"/>
    </source>
</evidence>
<comment type="subcellular location">
    <subcellularLocation>
        <location evidence="2">Cytoplasm</location>
    </subcellularLocation>
</comment>
<evidence type="ECO:0000256" key="10">
    <source>
        <dbReference type="ARBA" id="ARBA00030838"/>
    </source>
</evidence>
<keyword evidence="6" id="KW-0963">Cytoplasm</keyword>
<evidence type="ECO:0000313" key="18">
    <source>
        <dbReference type="EMBL" id="ESO00617.1"/>
    </source>
</evidence>
<dbReference type="InParanoid" id="T1FU24"/>
<dbReference type="GO" id="GO:0005737">
    <property type="term" value="C:cytoplasm"/>
    <property type="evidence" value="ECO:0007669"/>
    <property type="project" value="UniProtKB-SubCell"/>
</dbReference>
<protein>
    <recommendedName>
        <fullName evidence="5">Carbonic anhydrase 1</fullName>
        <ecNumber evidence="4">4.2.1.1</ecNumber>
        <ecNumber evidence="13">4.2.1.69</ecNumber>
    </recommendedName>
    <alternativeName>
        <fullName evidence="10">Carbonate dehydratase I</fullName>
    </alternativeName>
    <alternativeName>
        <fullName evidence="11">Carbonic anhydrase I</fullName>
    </alternativeName>
    <alternativeName>
        <fullName evidence="14">Cyanamide hydratase CA1</fullName>
    </alternativeName>
</protein>
<evidence type="ECO:0000256" key="6">
    <source>
        <dbReference type="ARBA" id="ARBA00022490"/>
    </source>
</evidence>
<evidence type="ECO:0000256" key="3">
    <source>
        <dbReference type="ARBA" id="ARBA00010718"/>
    </source>
</evidence>
<dbReference type="SUPFAM" id="SSF51069">
    <property type="entry name" value="Carbonic anhydrase"/>
    <property type="match status" value="1"/>
</dbReference>
<dbReference type="InterPro" id="IPR036398">
    <property type="entry name" value="CA_dom_sf"/>
</dbReference>
<dbReference type="PANTHER" id="PTHR18952">
    <property type="entry name" value="CARBONIC ANHYDRASE"/>
    <property type="match status" value="1"/>
</dbReference>
<dbReference type="KEGG" id="hro:HELRODRAFT_192545"/>
<name>T1FU24_HELRO</name>
<evidence type="ECO:0000256" key="11">
    <source>
        <dbReference type="ARBA" id="ARBA00031292"/>
    </source>
</evidence>
<keyword evidence="8" id="KW-0862">Zinc</keyword>
<keyword evidence="7" id="KW-0479">Metal-binding</keyword>
<dbReference type="Proteomes" id="UP000015101">
    <property type="component" value="Unassembled WGS sequence"/>
</dbReference>
<evidence type="ECO:0000259" key="17">
    <source>
        <dbReference type="PROSITE" id="PS51144"/>
    </source>
</evidence>
<evidence type="ECO:0000256" key="15">
    <source>
        <dbReference type="ARBA" id="ARBA00045744"/>
    </source>
</evidence>
<evidence type="ECO:0000256" key="9">
    <source>
        <dbReference type="ARBA" id="ARBA00023239"/>
    </source>
</evidence>
<keyword evidence="20" id="KW-1185">Reference proteome</keyword>
<dbReference type="EMBL" id="AMQM01005368">
    <property type="status" value="NOT_ANNOTATED_CDS"/>
    <property type="molecule type" value="Genomic_DNA"/>
</dbReference>
<evidence type="ECO:0000256" key="13">
    <source>
        <dbReference type="ARBA" id="ARBA00039139"/>
    </source>
</evidence>
<evidence type="ECO:0000256" key="7">
    <source>
        <dbReference type="ARBA" id="ARBA00022723"/>
    </source>
</evidence>
<evidence type="ECO:0000256" key="16">
    <source>
        <dbReference type="ARBA" id="ARBA00048348"/>
    </source>
</evidence>
<dbReference type="GO" id="GO:0004089">
    <property type="term" value="F:carbonate dehydratase activity"/>
    <property type="evidence" value="ECO:0007669"/>
    <property type="project" value="UniProtKB-EC"/>
</dbReference>
<dbReference type="GeneID" id="20212320"/>
<dbReference type="RefSeq" id="XP_009021254.1">
    <property type="nucleotide sequence ID" value="XM_009023006.1"/>
</dbReference>
<evidence type="ECO:0000256" key="14">
    <source>
        <dbReference type="ARBA" id="ARBA00042770"/>
    </source>
</evidence>
<dbReference type="EC" id="4.2.1.69" evidence="13"/>
<evidence type="ECO:0000313" key="19">
    <source>
        <dbReference type="EnsemblMetazoa" id="HelroP192545"/>
    </source>
</evidence>
<reference evidence="18 20" key="2">
    <citation type="journal article" date="2013" name="Nature">
        <title>Insights into bilaterian evolution from three spiralian genomes.</title>
        <authorList>
            <person name="Simakov O."/>
            <person name="Marletaz F."/>
            <person name="Cho S.J."/>
            <person name="Edsinger-Gonzales E."/>
            <person name="Havlak P."/>
            <person name="Hellsten U."/>
            <person name="Kuo D.H."/>
            <person name="Larsson T."/>
            <person name="Lv J."/>
            <person name="Arendt D."/>
            <person name="Savage R."/>
            <person name="Osoegawa K."/>
            <person name="de Jong P."/>
            <person name="Grimwood J."/>
            <person name="Chapman J.A."/>
            <person name="Shapiro H."/>
            <person name="Aerts A."/>
            <person name="Otillar R.P."/>
            <person name="Terry A.Y."/>
            <person name="Boore J.L."/>
            <person name="Grigoriev I.V."/>
            <person name="Lindberg D.R."/>
            <person name="Seaver E.C."/>
            <person name="Weisblat D.A."/>
            <person name="Putnam N.H."/>
            <person name="Rokhsar D.S."/>
        </authorList>
    </citation>
    <scope>NUCLEOTIDE SEQUENCE</scope>
</reference>
<dbReference type="STRING" id="6412.T1FU24"/>
<evidence type="ECO:0000313" key="20">
    <source>
        <dbReference type="Proteomes" id="UP000015101"/>
    </source>
</evidence>
<evidence type="ECO:0000256" key="5">
    <source>
        <dbReference type="ARBA" id="ARBA00014181"/>
    </source>
</evidence>
<dbReference type="Gene3D" id="3.10.200.10">
    <property type="entry name" value="Alpha carbonic anhydrase"/>
    <property type="match status" value="1"/>
</dbReference>
<sequence length="166" mass="18968">MRREEQQGSPLLDDTCPRYHVQDPTGSYDLTKYWTYKGSFTTPPCYETVTWIVFHNSISITSEDLARFRTLKSYEETEQRPNDEFDGNIARNCRLVQPMGTRRVYTAENIHNQYLACFDDPFRLYRVAPTAATAATTSGSQSVNVNASTAQRVATFPDSVRKYGRA</sequence>
<evidence type="ECO:0000256" key="2">
    <source>
        <dbReference type="ARBA" id="ARBA00004496"/>
    </source>
</evidence>
<evidence type="ECO:0000256" key="12">
    <source>
        <dbReference type="ARBA" id="ARBA00036058"/>
    </source>
</evidence>
<evidence type="ECO:0000256" key="4">
    <source>
        <dbReference type="ARBA" id="ARBA00012925"/>
    </source>
</evidence>
<accession>T1FU24</accession>
<dbReference type="EMBL" id="KB096900">
    <property type="protein sequence ID" value="ESO00617.1"/>
    <property type="molecule type" value="Genomic_DNA"/>
</dbReference>
<evidence type="ECO:0000256" key="1">
    <source>
        <dbReference type="ARBA" id="ARBA00001947"/>
    </source>
</evidence>
<comment type="catalytic activity">
    <reaction evidence="12">
        <text>urea = cyanamide + H2O</text>
        <dbReference type="Rhea" id="RHEA:23056"/>
        <dbReference type="ChEBI" id="CHEBI:15377"/>
        <dbReference type="ChEBI" id="CHEBI:16199"/>
        <dbReference type="ChEBI" id="CHEBI:16698"/>
        <dbReference type="EC" id="4.2.1.69"/>
    </reaction>
</comment>
<dbReference type="HOGENOM" id="CLU_1604513_0_0_1"/>
<dbReference type="GO" id="GO:0008270">
    <property type="term" value="F:zinc ion binding"/>
    <property type="evidence" value="ECO:0007669"/>
    <property type="project" value="InterPro"/>
</dbReference>
<feature type="domain" description="Alpha-carbonic anhydrase" evidence="17">
    <location>
        <begin position="1"/>
        <end position="108"/>
    </location>
</feature>
<comment type="similarity">
    <text evidence="3">Belongs to the alpha-carbonic anhydrase family.</text>
</comment>
<comment type="catalytic activity">
    <reaction evidence="16">
        <text>hydrogencarbonate + H(+) = CO2 + H2O</text>
        <dbReference type="Rhea" id="RHEA:10748"/>
        <dbReference type="ChEBI" id="CHEBI:15377"/>
        <dbReference type="ChEBI" id="CHEBI:15378"/>
        <dbReference type="ChEBI" id="CHEBI:16526"/>
        <dbReference type="ChEBI" id="CHEBI:17544"/>
        <dbReference type="EC" id="4.2.1.1"/>
    </reaction>
</comment>
<proteinExistence type="inferred from homology"/>
<dbReference type="PANTHER" id="PTHR18952:SF282">
    <property type="entry name" value="CARBONIC ANHYDRASE 1"/>
    <property type="match status" value="1"/>
</dbReference>